<keyword evidence="3" id="KW-1185">Reference proteome</keyword>
<name>A0A1D8K7A2_9GAMM</name>
<dbReference type="AlphaFoldDB" id="A0A1D8K7A2"/>
<feature type="transmembrane region" description="Helical" evidence="1">
    <location>
        <begin position="111"/>
        <end position="129"/>
    </location>
</feature>
<accession>A0A1D8K7A2</accession>
<organism evidence="2 3">
    <name type="scientific">Acidihalobacter aeolianus</name>
    <dbReference type="NCBI Taxonomy" id="2792603"/>
    <lineage>
        <taxon>Bacteria</taxon>
        <taxon>Pseudomonadati</taxon>
        <taxon>Pseudomonadota</taxon>
        <taxon>Gammaproteobacteria</taxon>
        <taxon>Chromatiales</taxon>
        <taxon>Ectothiorhodospiraceae</taxon>
        <taxon>Acidihalobacter</taxon>
    </lineage>
</organism>
<feature type="transmembrane region" description="Helical" evidence="1">
    <location>
        <begin position="84"/>
        <end position="105"/>
    </location>
</feature>
<dbReference type="RefSeq" id="WP_070072430.1">
    <property type="nucleotide sequence ID" value="NZ_CP017448.1"/>
</dbReference>
<feature type="transmembrane region" description="Helical" evidence="1">
    <location>
        <begin position="41"/>
        <end position="63"/>
    </location>
</feature>
<proteinExistence type="predicted"/>
<protein>
    <submittedName>
        <fullName evidence="2">Uncharacterized protein</fullName>
    </submittedName>
</protein>
<reference evidence="2 3" key="1">
    <citation type="submission" date="2016-09" db="EMBL/GenBank/DDBJ databases">
        <title>Acidihalobacter prosperus V6 (DSM14174).</title>
        <authorList>
            <person name="Khaleque H.N."/>
            <person name="Ramsay J.P."/>
            <person name="Murphy R.J.T."/>
            <person name="Kaksonen A.H."/>
            <person name="Boxall N.J."/>
            <person name="Watkin E.L.J."/>
        </authorList>
    </citation>
    <scope>NUCLEOTIDE SEQUENCE [LARGE SCALE GENOMIC DNA]</scope>
    <source>
        <strain evidence="2 3">V6</strain>
    </source>
</reference>
<dbReference type="Proteomes" id="UP000095342">
    <property type="component" value="Chromosome"/>
</dbReference>
<feature type="transmembrane region" description="Helical" evidence="1">
    <location>
        <begin position="12"/>
        <end position="35"/>
    </location>
</feature>
<feature type="transmembrane region" description="Helical" evidence="1">
    <location>
        <begin position="187"/>
        <end position="212"/>
    </location>
</feature>
<evidence type="ECO:0000256" key="1">
    <source>
        <dbReference type="SAM" id="Phobius"/>
    </source>
</evidence>
<keyword evidence="1" id="KW-0472">Membrane</keyword>
<feature type="transmembrane region" description="Helical" evidence="1">
    <location>
        <begin position="162"/>
        <end position="181"/>
    </location>
</feature>
<keyword evidence="1" id="KW-1133">Transmembrane helix</keyword>
<keyword evidence="1" id="KW-0812">Transmembrane</keyword>
<dbReference type="KEGG" id="aaeo:BJI67_07035"/>
<gene>
    <name evidence="2" type="ORF">BJI67_07035</name>
</gene>
<dbReference type="EMBL" id="CP017448">
    <property type="protein sequence ID" value="AOV16847.1"/>
    <property type="molecule type" value="Genomic_DNA"/>
</dbReference>
<evidence type="ECO:0000313" key="3">
    <source>
        <dbReference type="Proteomes" id="UP000095342"/>
    </source>
</evidence>
<evidence type="ECO:0000313" key="2">
    <source>
        <dbReference type="EMBL" id="AOV16847.1"/>
    </source>
</evidence>
<sequence>MNQMDLHMKEGLVAGAGVEAISGIGAVVLTIIGLAHVFPELLLAISGLAVGVGLLFEGAAISAEHKKLIARIAPDKLQQINIDMGMSVELIGGLTAVVLGILSVLGLDATVLMPAAAVVVGTALILSSATTQRLNALRIAAATEEFEGTALHVARELVNGSAMTQVLVGMAAVVLGILGLIGVDSMVLTLVAFLAIGASLGLSGSAIGGRLFGAIKG</sequence>